<reference evidence="5" key="2">
    <citation type="submission" date="2019-09" db="UniProtKB">
        <authorList>
            <consortium name="WormBaseParasite"/>
        </authorList>
    </citation>
    <scope>IDENTIFICATION</scope>
</reference>
<evidence type="ECO:0000256" key="2">
    <source>
        <dbReference type="ARBA" id="ARBA00022737"/>
    </source>
</evidence>
<sequence length="141" mass="15588">MLPNAFDDGILSILATSVAEKKVEKYEWSFNSCCVLDGMIYVCGGIVFDVLSATTPRLTMVYLEKLINYLFPNRNMIQMRSDAAAVSAGGKIYVSGGFNGTEVLTSVEVYTPATNTWIEISNMPRCLNLFQIRTPNGAQRK</sequence>
<dbReference type="SMART" id="SM00612">
    <property type="entry name" value="Kelch"/>
    <property type="match status" value="1"/>
</dbReference>
<dbReference type="PANTHER" id="PTHR46344:SF27">
    <property type="entry name" value="KELCH REPEAT SUPERFAMILY PROTEIN"/>
    <property type="match status" value="1"/>
</dbReference>
<dbReference type="EMBL" id="UZAH01025891">
    <property type="protein sequence ID" value="VDO72304.1"/>
    <property type="molecule type" value="Genomic_DNA"/>
</dbReference>
<keyword evidence="2" id="KW-0677">Repeat</keyword>
<dbReference type="PANTHER" id="PTHR46344">
    <property type="entry name" value="OS02G0202900 PROTEIN"/>
    <property type="match status" value="1"/>
</dbReference>
<evidence type="ECO:0000313" key="5">
    <source>
        <dbReference type="WBParaSite" id="HPBE_0000744101-mRNA-1"/>
    </source>
</evidence>
<accession>A0A183FK22</accession>
<dbReference type="InterPro" id="IPR015915">
    <property type="entry name" value="Kelch-typ_b-propeller"/>
</dbReference>
<accession>A0A3P7YL14</accession>
<dbReference type="OrthoDB" id="5804112at2759"/>
<evidence type="ECO:0000256" key="1">
    <source>
        <dbReference type="ARBA" id="ARBA00022441"/>
    </source>
</evidence>
<proteinExistence type="predicted"/>
<evidence type="ECO:0000313" key="4">
    <source>
        <dbReference type="Proteomes" id="UP000050761"/>
    </source>
</evidence>
<dbReference type="Gene3D" id="2.120.10.80">
    <property type="entry name" value="Kelch-type beta propeller"/>
    <property type="match status" value="1"/>
</dbReference>
<reference evidence="3 4" key="1">
    <citation type="submission" date="2018-11" db="EMBL/GenBank/DDBJ databases">
        <authorList>
            <consortium name="Pathogen Informatics"/>
        </authorList>
    </citation>
    <scope>NUCLEOTIDE SEQUENCE [LARGE SCALE GENOMIC DNA]</scope>
</reference>
<dbReference type="SUPFAM" id="SSF117281">
    <property type="entry name" value="Kelch motif"/>
    <property type="match status" value="1"/>
</dbReference>
<organism evidence="4 5">
    <name type="scientific">Heligmosomoides polygyrus</name>
    <name type="common">Parasitic roundworm</name>
    <dbReference type="NCBI Taxonomy" id="6339"/>
    <lineage>
        <taxon>Eukaryota</taxon>
        <taxon>Metazoa</taxon>
        <taxon>Ecdysozoa</taxon>
        <taxon>Nematoda</taxon>
        <taxon>Chromadorea</taxon>
        <taxon>Rhabditida</taxon>
        <taxon>Rhabditina</taxon>
        <taxon>Rhabditomorpha</taxon>
        <taxon>Strongyloidea</taxon>
        <taxon>Heligmosomidae</taxon>
        <taxon>Heligmosomoides</taxon>
    </lineage>
</organism>
<dbReference type="Pfam" id="PF01344">
    <property type="entry name" value="Kelch_1"/>
    <property type="match status" value="1"/>
</dbReference>
<name>A0A183FK22_HELPZ</name>
<evidence type="ECO:0000313" key="3">
    <source>
        <dbReference type="EMBL" id="VDO72304.1"/>
    </source>
</evidence>
<dbReference type="AlphaFoldDB" id="A0A183FK22"/>
<dbReference type="WBParaSite" id="HPBE_0000744101-mRNA-1">
    <property type="protein sequence ID" value="HPBE_0000744101-mRNA-1"/>
    <property type="gene ID" value="HPBE_0000744101"/>
</dbReference>
<keyword evidence="1" id="KW-0880">Kelch repeat</keyword>
<protein>
    <submittedName>
        <fullName evidence="5">Kelch-like protein 29</fullName>
    </submittedName>
</protein>
<dbReference type="InterPro" id="IPR006652">
    <property type="entry name" value="Kelch_1"/>
</dbReference>
<gene>
    <name evidence="3" type="ORF">HPBE_LOCUS7442</name>
</gene>
<dbReference type="Proteomes" id="UP000050761">
    <property type="component" value="Unassembled WGS sequence"/>
</dbReference>
<keyword evidence="4" id="KW-1185">Reference proteome</keyword>